<dbReference type="Proteomes" id="UP000008803">
    <property type="component" value="Chromosome"/>
</dbReference>
<proteinExistence type="predicted"/>
<evidence type="ECO:0000256" key="1">
    <source>
        <dbReference type="SAM" id="Phobius"/>
    </source>
</evidence>
<protein>
    <submittedName>
        <fullName evidence="2">Uncharacterized protein</fullName>
    </submittedName>
</protein>
<reference evidence="2 3" key="2">
    <citation type="submission" date="2010-03" db="EMBL/GenBank/DDBJ databases">
        <authorList>
            <person name="Pajon A."/>
        </authorList>
    </citation>
    <scope>NUCLEOTIDE SEQUENCE [LARGE SCALE GENOMIC DNA]</scope>
    <source>
        <strain evidence="2 3">70/3</strain>
    </source>
</reference>
<keyword evidence="1" id="KW-1133">Transmembrane helix</keyword>
<reference evidence="2 3" key="1">
    <citation type="submission" date="2010-03" db="EMBL/GenBank/DDBJ databases">
        <title>The genome sequence of Eubacterium siraeum 70/3.</title>
        <authorList>
            <consortium name="metaHIT consortium -- http://www.metahit.eu/"/>
            <person name="Pajon A."/>
            <person name="Turner K."/>
            <person name="Parkhill J."/>
            <person name="Duncan S."/>
            <person name="Flint H."/>
        </authorList>
    </citation>
    <scope>NUCLEOTIDE SEQUENCE [LARGE SCALE GENOMIC DNA]</scope>
    <source>
        <strain evidence="2 3">70/3</strain>
    </source>
</reference>
<keyword evidence="1" id="KW-0472">Membrane</keyword>
<evidence type="ECO:0000313" key="2">
    <source>
        <dbReference type="EMBL" id="CBK97709.1"/>
    </source>
</evidence>
<evidence type="ECO:0000313" key="3">
    <source>
        <dbReference type="Proteomes" id="UP000008803"/>
    </source>
</evidence>
<dbReference type="AlphaFoldDB" id="D4JX90"/>
<gene>
    <name evidence="2" type="ORF">EUS_27990</name>
</gene>
<keyword evidence="1" id="KW-0812">Transmembrane</keyword>
<dbReference type="KEGG" id="esu:EUS_27990"/>
<organism evidence="2 3">
    <name type="scientific">[Eubacterium] siraeum 70/3</name>
    <dbReference type="NCBI Taxonomy" id="657319"/>
    <lineage>
        <taxon>Bacteria</taxon>
        <taxon>Bacillati</taxon>
        <taxon>Bacillota</taxon>
        <taxon>Clostridia</taxon>
        <taxon>Eubacteriales</taxon>
        <taxon>Oscillospiraceae</taxon>
        <taxon>Oscillospiraceae incertae sedis</taxon>
    </lineage>
</organism>
<sequence length="202" mass="24141">MGNIFFIIIELIFCFLLVTEGFLWHKSLSKKKALKREKKITKKNNVEKSCDGKIHMSEDLYWCKHWEHKWHGRFETCVSDYIEAGVLLQIHCIAIEHERGDSWLVRGFNTSDFQKKIREAVHTFQVEMGFPQERYDMGTHIWYYNPDGSSWHGVDDIPMRVAITFYHPDKVEEEAFRLLQQQIYEILWEVLDNRGYQIPVLI</sequence>
<dbReference type="BioCyc" id="ESIR657319:G136K-2370-MONOMER"/>
<name>D4JX90_9FIRM</name>
<dbReference type="EMBL" id="FP929044">
    <property type="protein sequence ID" value="CBK97709.1"/>
    <property type="molecule type" value="Genomic_DNA"/>
</dbReference>
<dbReference type="HOGENOM" id="CLU_1352929_0_0_9"/>
<accession>D4JX90</accession>
<feature type="transmembrane region" description="Helical" evidence="1">
    <location>
        <begin position="6"/>
        <end position="25"/>
    </location>
</feature>